<keyword evidence="4" id="KW-1185">Reference proteome</keyword>
<reference evidence="3 4" key="1">
    <citation type="submission" date="2023-10" db="EMBL/GenBank/DDBJ databases">
        <title>Draft Genome Sequence of Candida saopaulonensis from a very Premature Infant with Sepsis.</title>
        <authorList>
            <person name="Ning Y."/>
            <person name="Dai R."/>
            <person name="Xiao M."/>
            <person name="Xu Y."/>
            <person name="Yan Q."/>
            <person name="Zhang L."/>
        </authorList>
    </citation>
    <scope>NUCLEOTIDE SEQUENCE [LARGE SCALE GENOMIC DNA]</scope>
    <source>
        <strain evidence="3 4">19XY460</strain>
    </source>
</reference>
<dbReference type="AlphaFoldDB" id="A0AAX4HF71"/>
<dbReference type="Gene3D" id="2.60.120.200">
    <property type="match status" value="1"/>
</dbReference>
<dbReference type="InterPro" id="IPR013320">
    <property type="entry name" value="ConA-like_dom_sf"/>
</dbReference>
<sequence>MHTFVDIYRSYHTKPKTPRMQLLPIFLQVLSAYAVIPESHVQKLGKSQPPRLPNLVKLNSLNELSPDWSVKGNMVLEEGRLIVKDGSGSIWSRDALSNTKDDWTIEVVFRNSENVEVEDHLYFDSNGFSFWLIESNLPQNSENFGGPKSYEGFQFLFNNKEGRGLKIFANDGTKAPQNSKADALGECDINYLDSLIPFTLRLSYSGQNKVFKVQVDNNLCFRTDKISLANVKNDFIFGVSASVDAKSQEYWELIKLDSYNEVTEDAIDDHDLIKEGLVQMVTVTQIDDSQPTEHSNAEQPNFNRKSLMEKTNDGGSSVDFSQVSAHIVEITNKLNVLENSLGKFDNSEVSELSSALQEVKKVQSEQLAVLLDMRKTHEDFQALLRSHFKEMVSSVGVLHQKVIDEIKVHQMETHNIEDKVDLLMANHKTILKQYMEYAGEMKGKNDSSEFFSVVVKWVSLPFFILMAGLSLLVYRLRKDIKHSKII</sequence>
<gene>
    <name evidence="3" type="ORF">PUMCH_003888</name>
</gene>
<evidence type="ECO:0000313" key="4">
    <source>
        <dbReference type="Proteomes" id="UP001338582"/>
    </source>
</evidence>
<dbReference type="Proteomes" id="UP001338582">
    <property type="component" value="Chromosome 4"/>
</dbReference>
<organism evidence="3 4">
    <name type="scientific">Australozyma saopauloensis</name>
    <dbReference type="NCBI Taxonomy" id="291208"/>
    <lineage>
        <taxon>Eukaryota</taxon>
        <taxon>Fungi</taxon>
        <taxon>Dikarya</taxon>
        <taxon>Ascomycota</taxon>
        <taxon>Saccharomycotina</taxon>
        <taxon>Pichiomycetes</taxon>
        <taxon>Metschnikowiaceae</taxon>
        <taxon>Australozyma</taxon>
    </lineage>
</organism>
<feature type="domain" description="L-type lectin-like" evidence="2">
    <location>
        <begin position="39"/>
        <end position="261"/>
    </location>
</feature>
<name>A0AAX4HF71_9ASCO</name>
<evidence type="ECO:0000259" key="2">
    <source>
        <dbReference type="PROSITE" id="PS51328"/>
    </source>
</evidence>
<feature type="transmembrane region" description="Helical" evidence="1">
    <location>
        <begin position="450"/>
        <end position="474"/>
    </location>
</feature>
<keyword evidence="1" id="KW-0812">Transmembrane</keyword>
<dbReference type="InterPro" id="IPR005052">
    <property type="entry name" value="Lectin_leg"/>
</dbReference>
<dbReference type="SUPFAM" id="SSF49899">
    <property type="entry name" value="Concanavalin A-like lectins/glucanases"/>
    <property type="match status" value="1"/>
</dbReference>
<proteinExistence type="predicted"/>
<keyword evidence="1" id="KW-0472">Membrane</keyword>
<protein>
    <recommendedName>
        <fullName evidence="2">L-type lectin-like domain-containing protein</fullName>
    </recommendedName>
</protein>
<dbReference type="Pfam" id="PF03388">
    <property type="entry name" value="Lectin_leg-like"/>
    <property type="match status" value="1"/>
</dbReference>
<keyword evidence="1" id="KW-1133">Transmembrane helix</keyword>
<dbReference type="RefSeq" id="XP_062878913.1">
    <property type="nucleotide sequence ID" value="XM_063022843.1"/>
</dbReference>
<dbReference type="EMBL" id="CP138897">
    <property type="protein sequence ID" value="WPK26532.1"/>
    <property type="molecule type" value="Genomic_DNA"/>
</dbReference>
<dbReference type="GeneID" id="88174951"/>
<evidence type="ECO:0000313" key="3">
    <source>
        <dbReference type="EMBL" id="WPK26532.1"/>
    </source>
</evidence>
<evidence type="ECO:0000256" key="1">
    <source>
        <dbReference type="SAM" id="Phobius"/>
    </source>
</evidence>
<dbReference type="GO" id="GO:0016020">
    <property type="term" value="C:membrane"/>
    <property type="evidence" value="ECO:0007669"/>
    <property type="project" value="InterPro"/>
</dbReference>
<dbReference type="KEGG" id="asau:88174951"/>
<accession>A0AAX4HF71</accession>
<dbReference type="PROSITE" id="PS51328">
    <property type="entry name" value="L_LECTIN_LIKE"/>
    <property type="match status" value="1"/>
</dbReference>